<evidence type="ECO:0000313" key="1">
    <source>
        <dbReference type="EMBL" id="QHT09491.1"/>
    </source>
</evidence>
<proteinExistence type="predicted"/>
<sequence length="135" mass="16028">MPKICEQFDISFIHKDPWITPVTYEENIRLMKTSYCCPDFRNYKGFDSTRVGYIPCRIFKAISYGHSGITNSLKVKELLGEHVEYISSIEEIIPVVERRKDDVEWRKEAMRYVAEKHTYINRVHDLALVLIRDRI</sequence>
<reference evidence="1" key="1">
    <citation type="journal article" date="2020" name="Nature">
        <title>Giant virus diversity and host interactions through global metagenomics.</title>
        <authorList>
            <person name="Schulz F."/>
            <person name="Roux S."/>
            <person name="Paez-Espino D."/>
            <person name="Jungbluth S."/>
            <person name="Walsh D.A."/>
            <person name="Denef V.J."/>
            <person name="McMahon K.D."/>
            <person name="Konstantinidis K.T."/>
            <person name="Eloe-Fadrosh E.A."/>
            <person name="Kyrpides N.C."/>
            <person name="Woyke T."/>
        </authorList>
    </citation>
    <scope>NUCLEOTIDE SEQUENCE</scope>
    <source>
        <strain evidence="1">GVMAG-M-3300023174-102</strain>
    </source>
</reference>
<dbReference type="EMBL" id="MN739512">
    <property type="protein sequence ID" value="QHT09491.1"/>
    <property type="molecule type" value="Genomic_DNA"/>
</dbReference>
<name>A0A6C0CYU5_9ZZZZ</name>
<organism evidence="1">
    <name type="scientific">viral metagenome</name>
    <dbReference type="NCBI Taxonomy" id="1070528"/>
    <lineage>
        <taxon>unclassified sequences</taxon>
        <taxon>metagenomes</taxon>
        <taxon>organismal metagenomes</taxon>
    </lineage>
</organism>
<dbReference type="AlphaFoldDB" id="A0A6C0CYU5"/>
<evidence type="ECO:0008006" key="2">
    <source>
        <dbReference type="Google" id="ProtNLM"/>
    </source>
</evidence>
<accession>A0A6C0CYU5</accession>
<protein>
    <recommendedName>
        <fullName evidence="2">Glycosyltransferase</fullName>
    </recommendedName>
</protein>